<keyword evidence="2" id="KW-0732">Signal</keyword>
<feature type="region of interest" description="Disordered" evidence="1">
    <location>
        <begin position="228"/>
        <end position="255"/>
    </location>
</feature>
<dbReference type="OrthoDB" id="2507140at2759"/>
<feature type="signal peptide" evidence="2">
    <location>
        <begin position="1"/>
        <end position="20"/>
    </location>
</feature>
<organism evidence="3 4">
    <name type="scientific">Smittium simulii</name>
    <dbReference type="NCBI Taxonomy" id="133385"/>
    <lineage>
        <taxon>Eukaryota</taxon>
        <taxon>Fungi</taxon>
        <taxon>Fungi incertae sedis</taxon>
        <taxon>Zoopagomycota</taxon>
        <taxon>Kickxellomycotina</taxon>
        <taxon>Harpellomycetes</taxon>
        <taxon>Harpellales</taxon>
        <taxon>Legeriomycetaceae</taxon>
        <taxon>Smittium</taxon>
    </lineage>
</organism>
<evidence type="ECO:0008006" key="5">
    <source>
        <dbReference type="Google" id="ProtNLM"/>
    </source>
</evidence>
<feature type="compositionally biased region" description="Low complexity" evidence="1">
    <location>
        <begin position="317"/>
        <end position="363"/>
    </location>
</feature>
<evidence type="ECO:0000313" key="3">
    <source>
        <dbReference type="EMBL" id="PVU96697.1"/>
    </source>
</evidence>
<comment type="caution">
    <text evidence="3">The sequence shown here is derived from an EMBL/GenBank/DDBJ whole genome shotgun (WGS) entry which is preliminary data.</text>
</comment>
<gene>
    <name evidence="3" type="ORF">BB561_001021</name>
</gene>
<evidence type="ECO:0000256" key="2">
    <source>
        <dbReference type="SAM" id="SignalP"/>
    </source>
</evidence>
<reference evidence="3 4" key="1">
    <citation type="journal article" date="2018" name="MBio">
        <title>Comparative Genomics Reveals the Core Gene Toolbox for the Fungus-Insect Symbiosis.</title>
        <authorList>
            <person name="Wang Y."/>
            <person name="Stata M."/>
            <person name="Wang W."/>
            <person name="Stajich J.E."/>
            <person name="White M.M."/>
            <person name="Moncalvo J.M."/>
        </authorList>
    </citation>
    <scope>NUCLEOTIDE SEQUENCE [LARGE SCALE GENOMIC DNA]</scope>
    <source>
        <strain evidence="3 4">SWE-8-4</strain>
    </source>
</reference>
<sequence length="382" mass="40576">MRSLFFLATTLSLVLPVVKAGCEAEAVFTECVSRQSTMRAERCRENDLACQCYWYSQLRICFELCQGDETKIDLYEKVDSDYESACSAYKQLKALNPDLEKSYVNGYSKIPNPSNGTDELKPSMVTESSVVSVMPAEPSVQAIPAESAMPVMPVMPAEPTMPAESAMPVMPVMPAEPSAQAIPTESAMSVMPAESTMPAIPAESAMPGMPAKPVDRVIYNNKPVEPVAPASYDNKPPIEPVNPVEPPKDVDYSVNNNKYPLNGSYSASFVKPNEISTTGNQMMNGTSTTESGSQSTSSMSASNTTTVDQDAAVSAQTSSVDSNNTSTDTNESSGQTDSSSSTEMSKTSNLARAGSSSTSGASSKGFSVFTAVAAILLFAIYN</sequence>
<feature type="compositionally biased region" description="Polar residues" evidence="1">
    <location>
        <begin position="275"/>
        <end position="285"/>
    </location>
</feature>
<protein>
    <recommendedName>
        <fullName evidence="5">Extracellular membrane protein CFEM domain-containing protein</fullName>
    </recommendedName>
</protein>
<dbReference type="STRING" id="133385.A0A2T9YWI6"/>
<feature type="region of interest" description="Disordered" evidence="1">
    <location>
        <begin position="275"/>
        <end position="363"/>
    </location>
</feature>
<name>A0A2T9YWI6_9FUNG</name>
<evidence type="ECO:0000313" key="4">
    <source>
        <dbReference type="Proteomes" id="UP000245383"/>
    </source>
</evidence>
<dbReference type="Proteomes" id="UP000245383">
    <property type="component" value="Unassembled WGS sequence"/>
</dbReference>
<dbReference type="EMBL" id="MBFR01000026">
    <property type="protein sequence ID" value="PVU96697.1"/>
    <property type="molecule type" value="Genomic_DNA"/>
</dbReference>
<dbReference type="AlphaFoldDB" id="A0A2T9YWI6"/>
<proteinExistence type="predicted"/>
<evidence type="ECO:0000256" key="1">
    <source>
        <dbReference type="SAM" id="MobiDB-lite"/>
    </source>
</evidence>
<accession>A0A2T9YWI6</accession>
<keyword evidence="4" id="KW-1185">Reference proteome</keyword>
<feature type="compositionally biased region" description="Low complexity" evidence="1">
    <location>
        <begin position="286"/>
        <end position="306"/>
    </location>
</feature>
<feature type="chain" id="PRO_5015396018" description="Extracellular membrane protein CFEM domain-containing protein" evidence="2">
    <location>
        <begin position="21"/>
        <end position="382"/>
    </location>
</feature>